<evidence type="ECO:0000259" key="11">
    <source>
        <dbReference type="Pfam" id="PF00551"/>
    </source>
</evidence>
<evidence type="ECO:0000256" key="1">
    <source>
        <dbReference type="ARBA" id="ARBA00004173"/>
    </source>
</evidence>
<accession>A0A9Q1H889</accession>
<dbReference type="CDD" id="cd08646">
    <property type="entry name" value="FMT_core_Met-tRNA-FMT_N"/>
    <property type="match status" value="1"/>
</dbReference>
<dbReference type="InterPro" id="IPR002376">
    <property type="entry name" value="Formyl_transf_N"/>
</dbReference>
<gene>
    <name evidence="13" type="ORF">HOLleu_19868</name>
</gene>
<dbReference type="AlphaFoldDB" id="A0A9Q1H889"/>
<dbReference type="Proteomes" id="UP001152320">
    <property type="component" value="Chromosome 9"/>
</dbReference>
<dbReference type="EMBL" id="JAIZAY010000009">
    <property type="protein sequence ID" value="KAJ8036016.1"/>
    <property type="molecule type" value="Genomic_DNA"/>
</dbReference>
<dbReference type="SUPFAM" id="SSF53328">
    <property type="entry name" value="Formyltransferase"/>
    <property type="match status" value="1"/>
</dbReference>
<dbReference type="SUPFAM" id="SSF50486">
    <property type="entry name" value="FMT C-terminal domain-like"/>
    <property type="match status" value="1"/>
</dbReference>
<evidence type="ECO:0000256" key="9">
    <source>
        <dbReference type="ARBA" id="ARBA00052555"/>
    </source>
</evidence>
<dbReference type="InterPro" id="IPR036477">
    <property type="entry name" value="Formyl_transf_N_sf"/>
</dbReference>
<evidence type="ECO:0000313" key="14">
    <source>
        <dbReference type="Proteomes" id="UP001152320"/>
    </source>
</evidence>
<evidence type="ECO:0000256" key="6">
    <source>
        <dbReference type="ARBA" id="ARBA00022917"/>
    </source>
</evidence>
<dbReference type="InterPro" id="IPR005794">
    <property type="entry name" value="Fmt"/>
</dbReference>
<sequence>MIIVLKNVTPLIFRRRTVFHNFVRQCTSDHSQQGFRIVFFGSDSFAVKHLTALGLNAKGKCGNVVKHLEVVSSSPKVIQRRGKKRLETSPVVDYCQTEGLPLHLWPMDSIDGFDVGVVVSFGYMIPDRLIKCFSMGVLNVHPSLLPRWRGAAPIPHTILAGDKTTGVTIIRIKPDRFDVGPIVAQEEVSVPDAVTREALTELLAIKGSNMLLQVLGNLKSSLRKERKQSEEGVTYAPKLKASIGIINWNTTAQDVDRVFRAIDGKFPLRATWKGEEFRLFDMVPLIENLNHPVIQDVSDIPGSMVYHKQSETLQVRCQDGWVGFRGVGFGRRKNMTSKEFFNGFLSSSRSGNQTVLEAGRDER</sequence>
<evidence type="ECO:0000256" key="7">
    <source>
        <dbReference type="ARBA" id="ARBA00022946"/>
    </source>
</evidence>
<dbReference type="FunFam" id="3.40.50.12230:FF:000003">
    <property type="entry name" value="methionyl-tRNA formyltransferase, mitochondrial"/>
    <property type="match status" value="1"/>
</dbReference>
<protein>
    <recommendedName>
        <fullName evidence="4">Methionyl-tRNA formyltransferase, mitochondrial</fullName>
        <ecNumber evidence="3">2.1.2.9</ecNumber>
    </recommendedName>
</protein>
<feature type="domain" description="Formyl transferase N-terminal" evidence="11">
    <location>
        <begin position="36"/>
        <end position="215"/>
    </location>
</feature>
<keyword evidence="8" id="KW-0496">Mitochondrion</keyword>
<keyword evidence="5" id="KW-0808">Transferase</keyword>
<dbReference type="GO" id="GO:0004479">
    <property type="term" value="F:methionyl-tRNA formyltransferase activity"/>
    <property type="evidence" value="ECO:0007669"/>
    <property type="project" value="UniProtKB-EC"/>
</dbReference>
<comment type="function">
    <text evidence="10">Methionyl-tRNA formyltransferase that formylates methionyl-tRNA in mitochondria and is crucial for translation initiation.</text>
</comment>
<dbReference type="Gene3D" id="3.40.50.12230">
    <property type="match status" value="1"/>
</dbReference>
<dbReference type="PANTHER" id="PTHR11138:SF5">
    <property type="entry name" value="METHIONYL-TRNA FORMYLTRANSFERASE, MITOCHONDRIAL"/>
    <property type="match status" value="1"/>
</dbReference>
<keyword evidence="7" id="KW-0809">Transit peptide</keyword>
<evidence type="ECO:0000256" key="4">
    <source>
        <dbReference type="ARBA" id="ARBA00014185"/>
    </source>
</evidence>
<organism evidence="13 14">
    <name type="scientific">Holothuria leucospilota</name>
    <name type="common">Black long sea cucumber</name>
    <name type="synonym">Mertensiothuria leucospilota</name>
    <dbReference type="NCBI Taxonomy" id="206669"/>
    <lineage>
        <taxon>Eukaryota</taxon>
        <taxon>Metazoa</taxon>
        <taxon>Echinodermata</taxon>
        <taxon>Eleutherozoa</taxon>
        <taxon>Echinozoa</taxon>
        <taxon>Holothuroidea</taxon>
        <taxon>Aspidochirotacea</taxon>
        <taxon>Aspidochirotida</taxon>
        <taxon>Holothuriidae</taxon>
        <taxon>Holothuria</taxon>
    </lineage>
</organism>
<evidence type="ECO:0000259" key="12">
    <source>
        <dbReference type="Pfam" id="PF02911"/>
    </source>
</evidence>
<evidence type="ECO:0000256" key="2">
    <source>
        <dbReference type="ARBA" id="ARBA00010699"/>
    </source>
</evidence>
<comment type="catalytic activity">
    <reaction evidence="9">
        <text>L-methionyl-tRNA(fMet) + (6R)-10-formyltetrahydrofolate = N-formyl-L-methionyl-tRNA(fMet) + (6S)-5,6,7,8-tetrahydrofolate + H(+)</text>
        <dbReference type="Rhea" id="RHEA:24380"/>
        <dbReference type="Rhea" id="RHEA-COMP:9952"/>
        <dbReference type="Rhea" id="RHEA-COMP:9953"/>
        <dbReference type="ChEBI" id="CHEBI:15378"/>
        <dbReference type="ChEBI" id="CHEBI:57453"/>
        <dbReference type="ChEBI" id="CHEBI:78530"/>
        <dbReference type="ChEBI" id="CHEBI:78844"/>
        <dbReference type="ChEBI" id="CHEBI:195366"/>
        <dbReference type="EC" id="2.1.2.9"/>
    </reaction>
    <physiologicalReaction direction="left-to-right" evidence="9">
        <dbReference type="Rhea" id="RHEA:24381"/>
    </physiologicalReaction>
</comment>
<dbReference type="NCBIfam" id="TIGR00460">
    <property type="entry name" value="fmt"/>
    <property type="match status" value="1"/>
</dbReference>
<dbReference type="EC" id="2.1.2.9" evidence="3"/>
<dbReference type="InterPro" id="IPR041711">
    <property type="entry name" value="Met-tRNA-FMT_N"/>
</dbReference>
<dbReference type="PANTHER" id="PTHR11138">
    <property type="entry name" value="METHIONYL-TRNA FORMYLTRANSFERASE"/>
    <property type="match status" value="1"/>
</dbReference>
<dbReference type="Pfam" id="PF00551">
    <property type="entry name" value="Formyl_trans_N"/>
    <property type="match status" value="1"/>
</dbReference>
<dbReference type="InterPro" id="IPR011034">
    <property type="entry name" value="Formyl_transferase-like_C_sf"/>
</dbReference>
<dbReference type="GO" id="GO:0005739">
    <property type="term" value="C:mitochondrion"/>
    <property type="evidence" value="ECO:0007669"/>
    <property type="project" value="UniProtKB-SubCell"/>
</dbReference>
<keyword evidence="14" id="KW-1185">Reference proteome</keyword>
<feature type="domain" description="Formyl transferase C-terminal" evidence="12">
    <location>
        <begin position="238"/>
        <end position="344"/>
    </location>
</feature>
<name>A0A9Q1H889_HOLLE</name>
<evidence type="ECO:0000256" key="5">
    <source>
        <dbReference type="ARBA" id="ARBA00022679"/>
    </source>
</evidence>
<proteinExistence type="inferred from homology"/>
<evidence type="ECO:0000256" key="10">
    <source>
        <dbReference type="ARBA" id="ARBA00057846"/>
    </source>
</evidence>
<comment type="similarity">
    <text evidence="2">Belongs to the Fmt family.</text>
</comment>
<evidence type="ECO:0000256" key="3">
    <source>
        <dbReference type="ARBA" id="ARBA00012261"/>
    </source>
</evidence>
<keyword evidence="6" id="KW-0648">Protein biosynthesis</keyword>
<evidence type="ECO:0000313" key="13">
    <source>
        <dbReference type="EMBL" id="KAJ8036016.1"/>
    </source>
</evidence>
<comment type="caution">
    <text evidence="13">The sequence shown here is derived from an EMBL/GenBank/DDBJ whole genome shotgun (WGS) entry which is preliminary data.</text>
</comment>
<dbReference type="InterPro" id="IPR005793">
    <property type="entry name" value="Formyl_trans_C"/>
</dbReference>
<reference evidence="13" key="1">
    <citation type="submission" date="2021-10" db="EMBL/GenBank/DDBJ databases">
        <title>Tropical sea cucumber genome reveals ecological adaptation and Cuvierian tubules defense mechanism.</title>
        <authorList>
            <person name="Chen T."/>
        </authorList>
    </citation>
    <scope>NUCLEOTIDE SEQUENCE</scope>
    <source>
        <strain evidence="13">Nanhai2018</strain>
        <tissue evidence="13">Muscle</tissue>
    </source>
</reference>
<dbReference type="Pfam" id="PF02911">
    <property type="entry name" value="Formyl_trans_C"/>
    <property type="match status" value="1"/>
</dbReference>
<dbReference type="OrthoDB" id="10268103at2759"/>
<comment type="subcellular location">
    <subcellularLocation>
        <location evidence="1">Mitochondrion</location>
    </subcellularLocation>
</comment>
<evidence type="ECO:0000256" key="8">
    <source>
        <dbReference type="ARBA" id="ARBA00023128"/>
    </source>
</evidence>